<reference evidence="10" key="1">
    <citation type="submission" date="2021-08" db="EMBL/GenBank/DDBJ databases">
        <title>Prevotella lacticifex sp. nov., isolated from rumen of cow.</title>
        <authorList>
            <person name="Shinkai T."/>
            <person name="Ikeyama N."/>
            <person name="Kumagai M."/>
            <person name="Ohmori H."/>
            <person name="Sakamoto M."/>
            <person name="Ohkuma M."/>
            <person name="Mitsumori M."/>
        </authorList>
    </citation>
    <scope>NUCLEOTIDE SEQUENCE</scope>
    <source>
        <strain evidence="10">JCM 8259</strain>
    </source>
</reference>
<dbReference type="PROSITE" id="PS50011">
    <property type="entry name" value="PROTEIN_KINASE_DOM"/>
    <property type="match status" value="1"/>
</dbReference>
<evidence type="ECO:0000256" key="1">
    <source>
        <dbReference type="ARBA" id="ARBA00012513"/>
    </source>
</evidence>
<evidence type="ECO:0000256" key="4">
    <source>
        <dbReference type="ARBA" id="ARBA00022741"/>
    </source>
</evidence>
<dbReference type="GO" id="GO:0005524">
    <property type="term" value="F:ATP binding"/>
    <property type="evidence" value="ECO:0007669"/>
    <property type="project" value="UniProtKB-KW"/>
</dbReference>
<dbReference type="InterPro" id="IPR000719">
    <property type="entry name" value="Prot_kinase_dom"/>
</dbReference>
<feature type="domain" description="Protein kinase" evidence="9">
    <location>
        <begin position="584"/>
        <end position="869"/>
    </location>
</feature>
<gene>
    <name evidence="10" type="ORF">PRMUPPPA20_08540</name>
</gene>
<dbReference type="InterPro" id="IPR011009">
    <property type="entry name" value="Kinase-like_dom_sf"/>
</dbReference>
<comment type="catalytic activity">
    <reaction evidence="8">
        <text>L-seryl-[protein] + ATP = O-phospho-L-seryl-[protein] + ADP + H(+)</text>
        <dbReference type="Rhea" id="RHEA:17989"/>
        <dbReference type="Rhea" id="RHEA-COMP:9863"/>
        <dbReference type="Rhea" id="RHEA-COMP:11604"/>
        <dbReference type="ChEBI" id="CHEBI:15378"/>
        <dbReference type="ChEBI" id="CHEBI:29999"/>
        <dbReference type="ChEBI" id="CHEBI:30616"/>
        <dbReference type="ChEBI" id="CHEBI:83421"/>
        <dbReference type="ChEBI" id="CHEBI:456216"/>
        <dbReference type="EC" id="2.7.11.1"/>
    </reaction>
</comment>
<dbReference type="GeneID" id="31499892"/>
<evidence type="ECO:0000256" key="6">
    <source>
        <dbReference type="ARBA" id="ARBA00022840"/>
    </source>
</evidence>
<keyword evidence="4" id="KW-0547">Nucleotide-binding</keyword>
<dbReference type="EMBL" id="BPTT01000001">
    <property type="protein sequence ID" value="GJG32745.1"/>
    <property type="molecule type" value="Genomic_DNA"/>
</dbReference>
<dbReference type="Gene3D" id="1.10.510.10">
    <property type="entry name" value="Transferase(Phosphotransferase) domain 1"/>
    <property type="match status" value="1"/>
</dbReference>
<dbReference type="SUPFAM" id="SSF56112">
    <property type="entry name" value="Protein kinase-like (PK-like)"/>
    <property type="match status" value="1"/>
</dbReference>
<keyword evidence="6" id="KW-0067">ATP-binding</keyword>
<keyword evidence="5" id="KW-0418">Kinase</keyword>
<protein>
    <recommendedName>
        <fullName evidence="1">non-specific serine/threonine protein kinase</fullName>
        <ecNumber evidence="1">2.7.11.1</ecNumber>
    </recommendedName>
</protein>
<dbReference type="PROSITE" id="PS00108">
    <property type="entry name" value="PROTEIN_KINASE_ST"/>
    <property type="match status" value="1"/>
</dbReference>
<dbReference type="RefSeq" id="WP_013063600.1">
    <property type="nucleotide sequence ID" value="NZ_BPTT01000001.1"/>
</dbReference>
<dbReference type="PANTHER" id="PTHR24363:SF0">
    <property type="entry name" value="SERINE_THREONINE KINASE LIKE DOMAIN CONTAINING 1"/>
    <property type="match status" value="1"/>
</dbReference>
<evidence type="ECO:0000256" key="7">
    <source>
        <dbReference type="ARBA" id="ARBA00047899"/>
    </source>
</evidence>
<dbReference type="InterPro" id="IPR008271">
    <property type="entry name" value="Ser/Thr_kinase_AS"/>
</dbReference>
<keyword evidence="2" id="KW-0723">Serine/threonine-protein kinase</keyword>
<evidence type="ECO:0000256" key="3">
    <source>
        <dbReference type="ARBA" id="ARBA00022679"/>
    </source>
</evidence>
<comment type="caution">
    <text evidence="10">The sequence shown here is derived from an EMBL/GenBank/DDBJ whole genome shotgun (WGS) entry which is preliminary data.</text>
</comment>
<comment type="catalytic activity">
    <reaction evidence="7">
        <text>L-threonyl-[protein] + ATP = O-phospho-L-threonyl-[protein] + ADP + H(+)</text>
        <dbReference type="Rhea" id="RHEA:46608"/>
        <dbReference type="Rhea" id="RHEA-COMP:11060"/>
        <dbReference type="Rhea" id="RHEA-COMP:11605"/>
        <dbReference type="ChEBI" id="CHEBI:15378"/>
        <dbReference type="ChEBI" id="CHEBI:30013"/>
        <dbReference type="ChEBI" id="CHEBI:30616"/>
        <dbReference type="ChEBI" id="CHEBI:61977"/>
        <dbReference type="ChEBI" id="CHEBI:456216"/>
        <dbReference type="EC" id="2.7.11.1"/>
    </reaction>
</comment>
<evidence type="ECO:0000256" key="2">
    <source>
        <dbReference type="ARBA" id="ARBA00022527"/>
    </source>
</evidence>
<dbReference type="AlphaFoldDB" id="A0AA37HZG7"/>
<evidence type="ECO:0000259" key="9">
    <source>
        <dbReference type="PROSITE" id="PS50011"/>
    </source>
</evidence>
<proteinExistence type="predicted"/>
<dbReference type="GO" id="GO:0004674">
    <property type="term" value="F:protein serine/threonine kinase activity"/>
    <property type="evidence" value="ECO:0007669"/>
    <property type="project" value="UniProtKB-KW"/>
</dbReference>
<evidence type="ECO:0000256" key="8">
    <source>
        <dbReference type="ARBA" id="ARBA00048679"/>
    </source>
</evidence>
<name>A0AA37HZG7_XYLRU</name>
<evidence type="ECO:0000313" key="11">
    <source>
        <dbReference type="Proteomes" id="UP000887097"/>
    </source>
</evidence>
<evidence type="ECO:0000313" key="10">
    <source>
        <dbReference type="EMBL" id="GJG32745.1"/>
    </source>
</evidence>
<accession>A0AA37HZG7</accession>
<dbReference type="PANTHER" id="PTHR24363">
    <property type="entry name" value="SERINE/THREONINE PROTEIN KINASE"/>
    <property type="match status" value="1"/>
</dbReference>
<dbReference type="SMART" id="SM00220">
    <property type="entry name" value="S_TKc"/>
    <property type="match status" value="1"/>
</dbReference>
<sequence length="877" mass="99899">MAKKEFSSRLFDAVENYYHYNPDTLMPLMMVALAANGKLRIATGNSKPETAACVLNPKEIIDYEWVDLDATLKRRVNKWIKDGITSIAVEMEIGRSLLQIYTTLKNNDERDVVREYHHRIGRLVHHSSNEASEKAQRQYATFVLAEALLNTPVSYIKDRYLNIFNHIWNKSGIQPKRPRLRVAHALKALLQYDGKGLVYNPFAGCPIAGAMLQSKTNYFGDGDTNDKIYAGGLLLNYGMGVSNEHFLQRDSTQWLNGKQIDYVITTYTGFINGESAFDFCLGKCLNDPDFKGRYAGMVLPKEIFEKETANFKEALKRDWIETIALLPFGEVAVLINAQKTTVFKGLIRFIDGTNPLAQHTSMQELIEDDMFSEYIKVSNAKKKGYLKSLIVSELPDRKGFGKVRLGDIVSKIPRAVYNLDNIDEDEHILAYINRNETYYGNRWDENIERRPIKNLFNPAYYLDEDCLIVNASGPAEPRLFNADIGSAFFEDGYAFALNGFENPQWLADELSQSYVRRQLHPYGQNEMVPEPLTEEDYLNLILYIEVEDFDLPDVENAEAPAQIQEEGADALPPGFELTDDNKRYTILNYISCGAFGYTYRAEMLNCSNGSKEIVAIKEFYPRGIGDLTCYRENEKTCRVMYDETLEAEFESLRKMFRSEPVFLLSMADIADNHVTEVKSLFEYEATGTTYYVMKFYAGESLKDMIINDQVPSSEKLIIDKIVIPLCKALHAMHSHRILHLDIKPDNIVIDENGEAVLIDFGVSQQYDDNGDITEIRGDIHSYDRFSAPENTRGTMKHFCPQSDIYSVAATLFTMLSGKLPKPITVDADKYIMFDMLECTDLMKEAIAEGLYQFVNERPVNAQAFLNLFPGCENIKLD</sequence>
<organism evidence="10 11">
    <name type="scientific">Xylanibacter ruminicola</name>
    <name type="common">Prevotella ruminicola</name>
    <dbReference type="NCBI Taxonomy" id="839"/>
    <lineage>
        <taxon>Bacteria</taxon>
        <taxon>Pseudomonadati</taxon>
        <taxon>Bacteroidota</taxon>
        <taxon>Bacteroidia</taxon>
        <taxon>Bacteroidales</taxon>
        <taxon>Prevotellaceae</taxon>
        <taxon>Xylanibacter</taxon>
    </lineage>
</organism>
<dbReference type="Proteomes" id="UP000887097">
    <property type="component" value="Unassembled WGS sequence"/>
</dbReference>
<keyword evidence="3" id="KW-0808">Transferase</keyword>
<evidence type="ECO:0000256" key="5">
    <source>
        <dbReference type="ARBA" id="ARBA00022777"/>
    </source>
</evidence>
<dbReference type="Pfam" id="PF00069">
    <property type="entry name" value="Pkinase"/>
    <property type="match status" value="1"/>
</dbReference>
<dbReference type="EC" id="2.7.11.1" evidence="1"/>